<comment type="caution">
    <text evidence="1">The sequence shown here is derived from an EMBL/GenBank/DDBJ whole genome shotgun (WGS) entry which is preliminary data.</text>
</comment>
<protein>
    <submittedName>
        <fullName evidence="1">Uncharacterized protein</fullName>
    </submittedName>
</protein>
<dbReference type="RefSeq" id="WP_376997449.1">
    <property type="nucleotide sequence ID" value="NZ_JBHSLC010000049.1"/>
</dbReference>
<dbReference type="EMBL" id="JBHSLC010000049">
    <property type="protein sequence ID" value="MFC5357798.1"/>
    <property type="molecule type" value="Genomic_DNA"/>
</dbReference>
<sequence length="264" mass="27893">MTVLASASVKAMETNIDVDRDPHVDPAARPAAEIAALDAIGSAPPGYAAEDRVRLAEVVEARLVEIKERVALLSSSERDGAASLSSFAAEPPENTAAKRLRDARLGRAAAFRVQMIDRLDGAVAGIVRGSCADRAEHRGHMIATATGLSLDRTIGKEPTGIDRMRLARLYDNLITEGADRQRFMNAIGGDGSGTTGYEVVAKAFDAVAILDSVRSMSAHAANVGGEVAQRLGEVINQSGLADAIKEARVTDHVANHPDVRHDAR</sequence>
<gene>
    <name evidence="1" type="ORF">ACFPMG_22595</name>
</gene>
<evidence type="ECO:0000313" key="2">
    <source>
        <dbReference type="Proteomes" id="UP001596166"/>
    </source>
</evidence>
<keyword evidence="2" id="KW-1185">Reference proteome</keyword>
<organism evidence="1 2">
    <name type="scientific">Azospirillum himalayense</name>
    <dbReference type="NCBI Taxonomy" id="654847"/>
    <lineage>
        <taxon>Bacteria</taxon>
        <taxon>Pseudomonadati</taxon>
        <taxon>Pseudomonadota</taxon>
        <taxon>Alphaproteobacteria</taxon>
        <taxon>Rhodospirillales</taxon>
        <taxon>Azospirillaceae</taxon>
        <taxon>Azospirillum</taxon>
    </lineage>
</organism>
<name>A0ABW0GCG2_9PROT</name>
<accession>A0ABW0GCG2</accession>
<reference evidence="2" key="1">
    <citation type="journal article" date="2019" name="Int. J. Syst. Evol. Microbiol.">
        <title>The Global Catalogue of Microorganisms (GCM) 10K type strain sequencing project: providing services to taxonomists for standard genome sequencing and annotation.</title>
        <authorList>
            <consortium name="The Broad Institute Genomics Platform"/>
            <consortium name="The Broad Institute Genome Sequencing Center for Infectious Disease"/>
            <person name="Wu L."/>
            <person name="Ma J."/>
        </authorList>
    </citation>
    <scope>NUCLEOTIDE SEQUENCE [LARGE SCALE GENOMIC DNA]</scope>
    <source>
        <strain evidence="2">CCUG 58760</strain>
    </source>
</reference>
<dbReference type="Proteomes" id="UP001596166">
    <property type="component" value="Unassembled WGS sequence"/>
</dbReference>
<evidence type="ECO:0000313" key="1">
    <source>
        <dbReference type="EMBL" id="MFC5357798.1"/>
    </source>
</evidence>
<proteinExistence type="predicted"/>